<reference evidence="1 2" key="1">
    <citation type="submission" date="2022-10" db="EMBL/GenBank/DDBJ databases">
        <title>Luteolibacter flavescens strain MCCC 1K03193, whole genome shotgun sequencing project.</title>
        <authorList>
            <person name="Zhao G."/>
            <person name="Shen L."/>
        </authorList>
    </citation>
    <scope>NUCLEOTIDE SEQUENCE [LARGE SCALE GENOMIC DNA]</scope>
    <source>
        <strain evidence="1 2">MCCC 1K03193</strain>
    </source>
</reference>
<keyword evidence="2" id="KW-1185">Reference proteome</keyword>
<gene>
    <name evidence="1" type="ORF">OKA04_13745</name>
</gene>
<dbReference type="RefSeq" id="WP_264501755.1">
    <property type="nucleotide sequence ID" value="NZ_JAPDDS010000007.1"/>
</dbReference>
<evidence type="ECO:0000313" key="1">
    <source>
        <dbReference type="EMBL" id="MCW1885798.1"/>
    </source>
</evidence>
<dbReference type="Proteomes" id="UP001207930">
    <property type="component" value="Unassembled WGS sequence"/>
</dbReference>
<accession>A0ABT3FQF2</accession>
<protein>
    <submittedName>
        <fullName evidence="1">Uncharacterized protein</fullName>
    </submittedName>
</protein>
<proteinExistence type="predicted"/>
<organism evidence="1 2">
    <name type="scientific">Luteolibacter flavescens</name>
    <dbReference type="NCBI Taxonomy" id="1859460"/>
    <lineage>
        <taxon>Bacteria</taxon>
        <taxon>Pseudomonadati</taxon>
        <taxon>Verrucomicrobiota</taxon>
        <taxon>Verrucomicrobiia</taxon>
        <taxon>Verrucomicrobiales</taxon>
        <taxon>Verrucomicrobiaceae</taxon>
        <taxon>Luteolibacter</taxon>
    </lineage>
</organism>
<comment type="caution">
    <text evidence="1">The sequence shown here is derived from an EMBL/GenBank/DDBJ whole genome shotgun (WGS) entry which is preliminary data.</text>
</comment>
<evidence type="ECO:0000313" key="2">
    <source>
        <dbReference type="Proteomes" id="UP001207930"/>
    </source>
</evidence>
<dbReference type="EMBL" id="JAPDDS010000007">
    <property type="protein sequence ID" value="MCW1885798.1"/>
    <property type="molecule type" value="Genomic_DNA"/>
</dbReference>
<name>A0ABT3FQF2_9BACT</name>
<sequence>MKGDDRFKRVSSYAEVSLYFDGEFNPPEIPAEMSRQEFESEFDAAHDLLIRYLQSVGTVSEGQDDVDFSLNRYVEVRRAINIVSGKFSPEVIPAIRRAQQELPSAYVINLDSHPAYISVLPSGEVIGFSDDDGGSRILDAYGFSK</sequence>